<reference evidence="10" key="1">
    <citation type="journal article" date="2015" name="Nature">
        <title>Complex archaea that bridge the gap between prokaryotes and eukaryotes.</title>
        <authorList>
            <person name="Spang A."/>
            <person name="Saw J.H."/>
            <person name="Jorgensen S.L."/>
            <person name="Zaremba-Niedzwiedzka K."/>
            <person name="Martijn J."/>
            <person name="Lind A.E."/>
            <person name="van Eijk R."/>
            <person name="Schleper C."/>
            <person name="Guy L."/>
            <person name="Ettema T.J."/>
        </authorList>
    </citation>
    <scope>NUCLEOTIDE SEQUENCE</scope>
</reference>
<evidence type="ECO:0000256" key="3">
    <source>
        <dbReference type="ARBA" id="ARBA00022806"/>
    </source>
</evidence>
<keyword evidence="3" id="KW-0347">Helicase</keyword>
<keyword evidence="1" id="KW-0547">Nucleotide-binding</keyword>
<proteinExistence type="predicted"/>
<dbReference type="InterPro" id="IPR000212">
    <property type="entry name" value="DNA_helicase_UvrD/REP"/>
</dbReference>
<comment type="caution">
    <text evidence="10">The sequence shown here is derived from an EMBL/GenBank/DDBJ whole genome shotgun (WGS) entry which is preliminary data.</text>
</comment>
<dbReference type="SUPFAM" id="SSF52540">
    <property type="entry name" value="P-loop containing nucleoside triphosphate hydrolases"/>
    <property type="match status" value="1"/>
</dbReference>
<dbReference type="EC" id="5.6.2.4" evidence="7"/>
<feature type="domain" description="UvrD-like helicase C-terminal" evidence="9">
    <location>
        <begin position="71"/>
        <end position="321"/>
    </location>
</feature>
<dbReference type="GO" id="GO:0005829">
    <property type="term" value="C:cytosol"/>
    <property type="evidence" value="ECO:0007669"/>
    <property type="project" value="TreeGrafter"/>
</dbReference>
<dbReference type="PROSITE" id="PS51217">
    <property type="entry name" value="UVRD_HELICASE_CTER"/>
    <property type="match status" value="1"/>
</dbReference>
<evidence type="ECO:0000256" key="7">
    <source>
        <dbReference type="ARBA" id="ARBA00034808"/>
    </source>
</evidence>
<dbReference type="GO" id="GO:0016787">
    <property type="term" value="F:hydrolase activity"/>
    <property type="evidence" value="ECO:0007669"/>
    <property type="project" value="UniProtKB-KW"/>
</dbReference>
<dbReference type="InterPro" id="IPR014016">
    <property type="entry name" value="UvrD-like_ATP-bd"/>
</dbReference>
<evidence type="ECO:0000256" key="5">
    <source>
        <dbReference type="ARBA" id="ARBA00023235"/>
    </source>
</evidence>
<dbReference type="GO" id="GO:0043138">
    <property type="term" value="F:3'-5' DNA helicase activity"/>
    <property type="evidence" value="ECO:0007669"/>
    <property type="project" value="UniProtKB-EC"/>
</dbReference>
<protein>
    <recommendedName>
        <fullName evidence="7">DNA 3'-5' helicase</fullName>
        <ecNumber evidence="7">5.6.2.4</ecNumber>
    </recommendedName>
</protein>
<evidence type="ECO:0000256" key="1">
    <source>
        <dbReference type="ARBA" id="ARBA00022741"/>
    </source>
</evidence>
<dbReference type="Pfam" id="PF00580">
    <property type="entry name" value="UvrD-helicase"/>
    <property type="match status" value="1"/>
</dbReference>
<dbReference type="InterPro" id="IPR014017">
    <property type="entry name" value="DNA_helicase_UvrD-like_C"/>
</dbReference>
<evidence type="ECO:0000256" key="4">
    <source>
        <dbReference type="ARBA" id="ARBA00022840"/>
    </source>
</evidence>
<dbReference type="Gene3D" id="3.40.50.300">
    <property type="entry name" value="P-loop containing nucleotide triphosphate hydrolases"/>
    <property type="match status" value="3"/>
</dbReference>
<dbReference type="EMBL" id="LAZR01002660">
    <property type="protein sequence ID" value="KKN27177.1"/>
    <property type="molecule type" value="Genomic_DNA"/>
</dbReference>
<organism evidence="10">
    <name type="scientific">marine sediment metagenome</name>
    <dbReference type="NCBI Taxonomy" id="412755"/>
    <lineage>
        <taxon>unclassified sequences</taxon>
        <taxon>metagenomes</taxon>
        <taxon>ecological metagenomes</taxon>
    </lineage>
</organism>
<evidence type="ECO:0000256" key="6">
    <source>
        <dbReference type="ARBA" id="ARBA00034617"/>
    </source>
</evidence>
<evidence type="ECO:0000313" key="10">
    <source>
        <dbReference type="EMBL" id="KKN27177.1"/>
    </source>
</evidence>
<dbReference type="InterPro" id="IPR027417">
    <property type="entry name" value="P-loop_NTPase"/>
</dbReference>
<comment type="catalytic activity">
    <reaction evidence="8">
        <text>ATP + H2O = ADP + phosphate + H(+)</text>
        <dbReference type="Rhea" id="RHEA:13065"/>
        <dbReference type="ChEBI" id="CHEBI:15377"/>
        <dbReference type="ChEBI" id="CHEBI:15378"/>
        <dbReference type="ChEBI" id="CHEBI:30616"/>
        <dbReference type="ChEBI" id="CHEBI:43474"/>
        <dbReference type="ChEBI" id="CHEBI:456216"/>
        <dbReference type="EC" id="5.6.2.4"/>
    </reaction>
</comment>
<dbReference type="GO" id="GO:0003677">
    <property type="term" value="F:DNA binding"/>
    <property type="evidence" value="ECO:0007669"/>
    <property type="project" value="InterPro"/>
</dbReference>
<dbReference type="PANTHER" id="PTHR11070:SF2">
    <property type="entry name" value="ATP-DEPENDENT DNA HELICASE SRS2"/>
    <property type="match status" value="1"/>
</dbReference>
<keyword evidence="5" id="KW-0413">Isomerase</keyword>
<dbReference type="GO" id="GO:0005524">
    <property type="term" value="F:ATP binding"/>
    <property type="evidence" value="ECO:0007669"/>
    <property type="project" value="UniProtKB-KW"/>
</dbReference>
<dbReference type="Pfam" id="PF13361">
    <property type="entry name" value="UvrD_C"/>
    <property type="match status" value="2"/>
</dbReference>
<gene>
    <name evidence="10" type="ORF">LCGC14_0867200</name>
</gene>
<dbReference type="AlphaFoldDB" id="A0A0F9PRC2"/>
<evidence type="ECO:0000259" key="9">
    <source>
        <dbReference type="PROSITE" id="PS51217"/>
    </source>
</evidence>
<keyword evidence="4" id="KW-0067">ATP-binding</keyword>
<sequence length="397" mass="47423">MLLDEFQDTTIIQYQLIKLSFENSDSILTAVGDIKQRIMIFAGAKKKIFSEFEIDFKATRIPLLINYRSTEKLQYIQSFFAKELDDNVDIKTEYKNNQDGDCQILHFRDSDREADIIASEIKKYIEKGIQLEDICILYRRKFNFRSKDIYREKIMNKLRILGIPARFEDLYQNFLSEPIIKLVISFIRLSLKDQSHEDWIMIQNLLIYLKGFNEETKTKRFRDLNMMIFNKSNQIRNLFSGIKSIKDLWKICVMIIKTFRIEELSLLYPQYLDKNYIEMIFKEFLNYFFQQYQLHKDWISALECLLGKGIIPIMTIHKSKGLEFEVVIFIGLEDKAFFHYRENSNEELCNFFVALSRAKKFNIFTHCDKRYNLPQSIININEIYDIFSRSGVKQISI</sequence>
<keyword evidence="2" id="KW-0378">Hydrolase</keyword>
<dbReference type="GO" id="GO:0000725">
    <property type="term" value="P:recombinational repair"/>
    <property type="evidence" value="ECO:0007669"/>
    <property type="project" value="TreeGrafter"/>
</dbReference>
<comment type="catalytic activity">
    <reaction evidence="6">
        <text>Couples ATP hydrolysis with the unwinding of duplex DNA by translocating in the 3'-5' direction.</text>
        <dbReference type="EC" id="5.6.2.4"/>
    </reaction>
</comment>
<dbReference type="PANTHER" id="PTHR11070">
    <property type="entry name" value="UVRD / RECB / PCRA DNA HELICASE FAMILY MEMBER"/>
    <property type="match status" value="1"/>
</dbReference>
<evidence type="ECO:0000256" key="2">
    <source>
        <dbReference type="ARBA" id="ARBA00022801"/>
    </source>
</evidence>
<name>A0A0F9PRC2_9ZZZZ</name>
<accession>A0A0F9PRC2</accession>
<evidence type="ECO:0000256" key="8">
    <source>
        <dbReference type="ARBA" id="ARBA00048988"/>
    </source>
</evidence>